<dbReference type="GO" id="GO:0042597">
    <property type="term" value="C:periplasmic space"/>
    <property type="evidence" value="ECO:0007669"/>
    <property type="project" value="UniProtKB-SubCell"/>
</dbReference>
<gene>
    <name evidence="5" type="ORF">SAMN02982931_01390</name>
</gene>
<accession>A0A1G6B9X5</accession>
<dbReference type="Pfam" id="PF01547">
    <property type="entry name" value="SBP_bac_1"/>
    <property type="match status" value="1"/>
</dbReference>
<keyword evidence="4" id="KW-0732">Signal</keyword>
<protein>
    <submittedName>
        <fullName evidence="5">Raffinose/stachyose/melibiose transport system substrate-binding protein</fullName>
    </submittedName>
</protein>
<dbReference type="InterPro" id="IPR050490">
    <property type="entry name" value="Bact_solute-bd_prot1"/>
</dbReference>
<keyword evidence="6" id="KW-1185">Reference proteome</keyword>
<evidence type="ECO:0000256" key="3">
    <source>
        <dbReference type="ARBA" id="ARBA00022764"/>
    </source>
</evidence>
<dbReference type="RefSeq" id="WP_175478319.1">
    <property type="nucleotide sequence ID" value="NZ_FMXQ01000002.1"/>
</dbReference>
<feature type="chain" id="PRO_5011466091" evidence="4">
    <location>
        <begin position="28"/>
        <end position="425"/>
    </location>
</feature>
<keyword evidence="3" id="KW-0574">Periplasm</keyword>
<dbReference type="EMBL" id="FMXQ01000002">
    <property type="protein sequence ID" value="SDB17293.1"/>
    <property type="molecule type" value="Genomic_DNA"/>
</dbReference>
<evidence type="ECO:0000313" key="5">
    <source>
        <dbReference type="EMBL" id="SDB17293.1"/>
    </source>
</evidence>
<sequence length="425" mass="44755">MITKMQCATAVAAVVGLALGTSGAAQAEGLKLTVWHNTQDTPAVLGLYKAYEEHSGNTIELVDIPADDFQATTLTKWASGDRPDILEYFPNLANLDRLNPSQNLIDLSDEDFVGRSAIYDLGGRASDGKVYAAITTFPETWGLYYNKQVLADHELEPATTFEEVMAQCAVLSKAGITTLHQAGGSSWPVYATPLVYASGVTEPGWVDDVIAQKARFDDLDSPWVLAMQAWIDMKDAGCYNSDMTTATFEQSTNAVYAGEAAYQMIHSNIAAVYLDAAGGDADALDAAVGFVGVGATEPKTVMNAGPIGSFMAPKTGDDAQEAAALDFIRFVTGEGYPDYIQASGTFPIQDGVPAPDASQLLKDIKAAYDKGPRVILINQNVPGGDGNGLQVVSELSVGQLTPVEAGGQLQQGVAAAAQALGLPGW</sequence>
<proteinExistence type="inferred from homology"/>
<organism evidence="5 6">
    <name type="scientific">Bauldia litoralis</name>
    <dbReference type="NCBI Taxonomy" id="665467"/>
    <lineage>
        <taxon>Bacteria</taxon>
        <taxon>Pseudomonadati</taxon>
        <taxon>Pseudomonadota</taxon>
        <taxon>Alphaproteobacteria</taxon>
        <taxon>Hyphomicrobiales</taxon>
        <taxon>Kaistiaceae</taxon>
        <taxon>Bauldia</taxon>
    </lineage>
</organism>
<comment type="subcellular location">
    <subcellularLocation>
        <location evidence="1">Periplasm</location>
    </subcellularLocation>
</comment>
<evidence type="ECO:0000256" key="4">
    <source>
        <dbReference type="SAM" id="SignalP"/>
    </source>
</evidence>
<dbReference type="Gene3D" id="3.40.190.10">
    <property type="entry name" value="Periplasmic binding protein-like II"/>
    <property type="match status" value="2"/>
</dbReference>
<evidence type="ECO:0000256" key="1">
    <source>
        <dbReference type="ARBA" id="ARBA00004418"/>
    </source>
</evidence>
<feature type="signal peptide" evidence="4">
    <location>
        <begin position="1"/>
        <end position="27"/>
    </location>
</feature>
<dbReference type="Proteomes" id="UP000199071">
    <property type="component" value="Unassembled WGS sequence"/>
</dbReference>
<dbReference type="STRING" id="665467.SAMN02982931_01390"/>
<evidence type="ECO:0000256" key="2">
    <source>
        <dbReference type="ARBA" id="ARBA00008520"/>
    </source>
</evidence>
<evidence type="ECO:0000313" key="6">
    <source>
        <dbReference type="Proteomes" id="UP000199071"/>
    </source>
</evidence>
<reference evidence="5 6" key="1">
    <citation type="submission" date="2016-10" db="EMBL/GenBank/DDBJ databases">
        <authorList>
            <person name="de Groot N.N."/>
        </authorList>
    </citation>
    <scope>NUCLEOTIDE SEQUENCE [LARGE SCALE GENOMIC DNA]</scope>
    <source>
        <strain evidence="5 6">ATCC 35022</strain>
    </source>
</reference>
<dbReference type="AlphaFoldDB" id="A0A1G6B9X5"/>
<dbReference type="SUPFAM" id="SSF53850">
    <property type="entry name" value="Periplasmic binding protein-like II"/>
    <property type="match status" value="1"/>
</dbReference>
<name>A0A1G6B9X5_9HYPH</name>
<comment type="similarity">
    <text evidence="2">Belongs to the bacterial solute-binding protein 1 family.</text>
</comment>
<dbReference type="PANTHER" id="PTHR43649">
    <property type="entry name" value="ARABINOSE-BINDING PROTEIN-RELATED"/>
    <property type="match status" value="1"/>
</dbReference>
<dbReference type="InterPro" id="IPR006059">
    <property type="entry name" value="SBP"/>
</dbReference>